<protein>
    <submittedName>
        <fullName evidence="3">Uncharacterized protein</fullName>
    </submittedName>
</protein>
<dbReference type="EMBL" id="CP061813">
    <property type="protein sequence ID" value="QOD61104.1"/>
    <property type="molecule type" value="Genomic_DNA"/>
</dbReference>
<evidence type="ECO:0000313" key="2">
    <source>
        <dbReference type="EMBL" id="QOD59366.1"/>
    </source>
</evidence>
<proteinExistence type="predicted"/>
<organism evidence="3 4">
    <name type="scientific">Polaribacter haliotis</name>
    <dbReference type="NCBI Taxonomy" id="1888915"/>
    <lineage>
        <taxon>Bacteria</taxon>
        <taxon>Pseudomonadati</taxon>
        <taxon>Bacteroidota</taxon>
        <taxon>Flavobacteriia</taxon>
        <taxon>Flavobacteriales</taxon>
        <taxon>Flavobacteriaceae</taxon>
    </lineage>
</organism>
<dbReference type="AlphaFoldDB" id="A0A7L8AGN7"/>
<keyword evidence="4" id="KW-1185">Reference proteome</keyword>
<accession>A0A7L8AGN7</accession>
<reference evidence="3 4" key="1">
    <citation type="journal article" date="2016" name="Int. J. Syst. Evol. Microbiol.">
        <title>Polaribacter haliotis sp. nov., isolated from the gut of abalone Haliotis discus hannai.</title>
        <authorList>
            <person name="Kim Y.O."/>
            <person name="Park I.S."/>
            <person name="Park S."/>
            <person name="Nam B.H."/>
            <person name="Park J.M."/>
            <person name="Kim D.G."/>
            <person name="Yoon J.H."/>
        </authorList>
    </citation>
    <scope>NUCLEOTIDE SEQUENCE [LARGE SCALE GENOMIC DNA]</scope>
    <source>
        <strain evidence="3 4">KCTC 52418</strain>
    </source>
</reference>
<sequence>MKQSKISKTWNYYKKNSWKLGVLILSIVLFYFVIQKIELKQNSVETYGKIYEKKRIVSGIRVGPLFKYKFWFMYNGKKHFGETTKTLEGENNIGKVFKVRVLMNKPENYEILFDQEYVEKYIIDKNGIKKTLYFEKN</sequence>
<dbReference type="EMBL" id="CP061813">
    <property type="protein sequence ID" value="QOD59366.1"/>
    <property type="molecule type" value="Genomic_DNA"/>
</dbReference>
<name>A0A7L8AGN7_9FLAO</name>
<feature type="transmembrane region" description="Helical" evidence="1">
    <location>
        <begin position="17"/>
        <end position="34"/>
    </location>
</feature>
<reference evidence="3" key="2">
    <citation type="submission" date="2020-08" db="EMBL/GenBank/DDBJ databases">
        <authorList>
            <person name="Jeong Y.S."/>
        </authorList>
    </citation>
    <scope>NUCLEOTIDE SEQUENCE</scope>
    <source>
        <strain evidence="3">KCTC 52418</strain>
    </source>
</reference>
<dbReference type="KEGG" id="phal:H9I45_08240"/>
<keyword evidence="1" id="KW-0472">Membrane</keyword>
<dbReference type="KEGG" id="phal:H9I45_01285"/>
<gene>
    <name evidence="3" type="ORF">H9I45_01285</name>
    <name evidence="2" type="ORF">H9I45_08240</name>
</gene>
<dbReference type="Proteomes" id="UP000516764">
    <property type="component" value="Chromosome"/>
</dbReference>
<evidence type="ECO:0000313" key="3">
    <source>
        <dbReference type="EMBL" id="QOD61104.1"/>
    </source>
</evidence>
<keyword evidence="1" id="KW-1133">Transmembrane helix</keyword>
<keyword evidence="1" id="KW-0812">Transmembrane</keyword>
<evidence type="ECO:0000313" key="4">
    <source>
        <dbReference type="Proteomes" id="UP000516764"/>
    </source>
</evidence>
<dbReference type="RefSeq" id="WP_191141223.1">
    <property type="nucleotide sequence ID" value="NZ_CP061813.1"/>
</dbReference>
<evidence type="ECO:0000256" key="1">
    <source>
        <dbReference type="SAM" id="Phobius"/>
    </source>
</evidence>